<dbReference type="Gene3D" id="1.20.1250.20">
    <property type="entry name" value="MFS general substrate transporter like domains"/>
    <property type="match status" value="1"/>
</dbReference>
<dbReference type="InterPro" id="IPR020846">
    <property type="entry name" value="MFS_dom"/>
</dbReference>
<dbReference type="PROSITE" id="PS50850">
    <property type="entry name" value="MFS"/>
    <property type="match status" value="1"/>
</dbReference>
<dbReference type="InterPro" id="IPR036259">
    <property type="entry name" value="MFS_trans_sf"/>
</dbReference>
<feature type="transmembrane region" description="Helical" evidence="5">
    <location>
        <begin position="382"/>
        <end position="403"/>
    </location>
</feature>
<feature type="transmembrane region" description="Helical" evidence="5">
    <location>
        <begin position="45"/>
        <end position="65"/>
    </location>
</feature>
<protein>
    <recommendedName>
        <fullName evidence="6">Major facilitator superfamily (MFS) profile domain-containing protein</fullName>
    </recommendedName>
</protein>
<accession>A0A0C3C4R5</accession>
<evidence type="ECO:0000256" key="3">
    <source>
        <dbReference type="ARBA" id="ARBA00022989"/>
    </source>
</evidence>
<feature type="transmembrane region" description="Helical" evidence="5">
    <location>
        <begin position="136"/>
        <end position="158"/>
    </location>
</feature>
<feature type="transmembrane region" description="Helical" evidence="5">
    <location>
        <begin position="194"/>
        <end position="216"/>
    </location>
</feature>
<evidence type="ECO:0000313" key="8">
    <source>
        <dbReference type="Proteomes" id="UP000054321"/>
    </source>
</evidence>
<feature type="transmembrane region" description="Helical" evidence="5">
    <location>
        <begin position="77"/>
        <end position="95"/>
    </location>
</feature>
<dbReference type="InterPro" id="IPR011701">
    <property type="entry name" value="MFS"/>
</dbReference>
<reference evidence="8" key="2">
    <citation type="submission" date="2015-01" db="EMBL/GenBank/DDBJ databases">
        <title>Evolutionary Origins and Diversification of the Mycorrhizal Mutualists.</title>
        <authorList>
            <consortium name="DOE Joint Genome Institute"/>
            <consortium name="Mycorrhizal Genomics Consortium"/>
            <person name="Kohler A."/>
            <person name="Kuo A."/>
            <person name="Nagy L.G."/>
            <person name="Floudas D."/>
            <person name="Copeland A."/>
            <person name="Barry K.W."/>
            <person name="Cichocki N."/>
            <person name="Veneault-Fourrey C."/>
            <person name="LaButti K."/>
            <person name="Lindquist E.A."/>
            <person name="Lipzen A."/>
            <person name="Lundell T."/>
            <person name="Morin E."/>
            <person name="Murat C."/>
            <person name="Riley R."/>
            <person name="Ohm R."/>
            <person name="Sun H."/>
            <person name="Tunlid A."/>
            <person name="Henrissat B."/>
            <person name="Grigoriev I.V."/>
            <person name="Hibbett D.S."/>
            <person name="Martin F."/>
        </authorList>
    </citation>
    <scope>NUCLEOTIDE SEQUENCE [LARGE SCALE GENOMIC DNA]</scope>
    <source>
        <strain evidence="8">Zn</strain>
    </source>
</reference>
<feature type="transmembrane region" description="Helical" evidence="5">
    <location>
        <begin position="446"/>
        <end position="465"/>
    </location>
</feature>
<dbReference type="EMBL" id="KN832892">
    <property type="protein sequence ID" value="KIM93903.1"/>
    <property type="molecule type" value="Genomic_DNA"/>
</dbReference>
<dbReference type="PRINTS" id="PR01036">
    <property type="entry name" value="TCRTETB"/>
</dbReference>
<evidence type="ECO:0000256" key="4">
    <source>
        <dbReference type="ARBA" id="ARBA00023136"/>
    </source>
</evidence>
<name>A0A0C3C4R5_OIDMZ</name>
<feature type="transmembrane region" description="Helical" evidence="5">
    <location>
        <begin position="259"/>
        <end position="287"/>
    </location>
</feature>
<dbReference type="SUPFAM" id="SSF103473">
    <property type="entry name" value="MFS general substrate transporter"/>
    <property type="match status" value="1"/>
</dbReference>
<dbReference type="Pfam" id="PF07690">
    <property type="entry name" value="MFS_1"/>
    <property type="match status" value="1"/>
</dbReference>
<evidence type="ECO:0000256" key="1">
    <source>
        <dbReference type="ARBA" id="ARBA00004141"/>
    </source>
</evidence>
<feature type="transmembrane region" description="Helical" evidence="5">
    <location>
        <begin position="307"/>
        <end position="330"/>
    </location>
</feature>
<dbReference type="HOGENOM" id="CLU_008455_13_6_1"/>
<reference evidence="7 8" key="1">
    <citation type="submission" date="2014-04" db="EMBL/GenBank/DDBJ databases">
        <authorList>
            <consortium name="DOE Joint Genome Institute"/>
            <person name="Kuo A."/>
            <person name="Martino E."/>
            <person name="Perotto S."/>
            <person name="Kohler A."/>
            <person name="Nagy L.G."/>
            <person name="Floudas D."/>
            <person name="Copeland A."/>
            <person name="Barry K.W."/>
            <person name="Cichocki N."/>
            <person name="Veneault-Fourrey C."/>
            <person name="LaButti K."/>
            <person name="Lindquist E.A."/>
            <person name="Lipzen A."/>
            <person name="Lundell T."/>
            <person name="Morin E."/>
            <person name="Murat C."/>
            <person name="Sun H."/>
            <person name="Tunlid A."/>
            <person name="Henrissat B."/>
            <person name="Grigoriev I.V."/>
            <person name="Hibbett D.S."/>
            <person name="Martin F."/>
            <person name="Nordberg H.P."/>
            <person name="Cantor M.N."/>
            <person name="Hua S.X."/>
        </authorList>
    </citation>
    <scope>NUCLEOTIDE SEQUENCE [LARGE SCALE GENOMIC DNA]</scope>
    <source>
        <strain evidence="7 8">Zn</strain>
    </source>
</reference>
<proteinExistence type="predicted"/>
<sequence>MEEIIGTIEISDSSGREALWPKPSLDPNDPLNWSSWEKYTTYGTICFYSFLATTNVSNFGVAIVTLSKYFHESNTRISYLVCFNTLMLGVGNLFWVPLMRVIGKRPVFLIAIALLAVFNVWSFKATTYRSLLAARLLSGFAAAAGDATVPAVVADMFFVHERGFVMMIFHVALSGGFFIGPVINGYVVQDTNSWQWACGWIAIASGVNWLIALFFIRETSYPNRDVNAPSSSFGPKRGLLSHLAVTRGYNREESFLNSLYNIISIAVYPPVVWAGITVGVFVGWNIIIQLETSVLFSAPPYLWKVHSLGLIALSGFIGTLLAVFVGGMLIDMIANSMTNRNHGRREPEYRLLGLVIPAIIGPMGILIFGICAAKKTSWVGLAFGYGMQGFGLTAVSNVLVTYAVDSYFSLAGETIVFFFVIRAILGCVLALFAFQWIDATGTENAFGQMVAIQFFVILFCILFLIKGKQIRQWTATYGPLKRQAKAFTAANDSN</sequence>
<feature type="domain" description="Major facilitator superfamily (MFS) profile" evidence="6">
    <location>
        <begin position="41"/>
        <end position="468"/>
    </location>
</feature>
<feature type="transmembrane region" description="Helical" evidence="5">
    <location>
        <begin position="165"/>
        <end position="188"/>
    </location>
</feature>
<dbReference type="Proteomes" id="UP000054321">
    <property type="component" value="Unassembled WGS sequence"/>
</dbReference>
<dbReference type="GO" id="GO:0005886">
    <property type="term" value="C:plasma membrane"/>
    <property type="evidence" value="ECO:0007669"/>
    <property type="project" value="TreeGrafter"/>
</dbReference>
<keyword evidence="3 5" id="KW-1133">Transmembrane helix</keyword>
<dbReference type="AlphaFoldDB" id="A0A0C3C4R5"/>
<evidence type="ECO:0000256" key="2">
    <source>
        <dbReference type="ARBA" id="ARBA00022692"/>
    </source>
</evidence>
<comment type="subcellular location">
    <subcellularLocation>
        <location evidence="1">Membrane</location>
        <topology evidence="1">Multi-pass membrane protein</topology>
    </subcellularLocation>
</comment>
<evidence type="ECO:0000313" key="7">
    <source>
        <dbReference type="EMBL" id="KIM93903.1"/>
    </source>
</evidence>
<dbReference type="GO" id="GO:0022857">
    <property type="term" value="F:transmembrane transporter activity"/>
    <property type="evidence" value="ECO:0007669"/>
    <property type="project" value="InterPro"/>
</dbReference>
<feature type="transmembrane region" description="Helical" evidence="5">
    <location>
        <begin position="107"/>
        <end position="124"/>
    </location>
</feature>
<keyword evidence="8" id="KW-1185">Reference proteome</keyword>
<evidence type="ECO:0000259" key="6">
    <source>
        <dbReference type="PROSITE" id="PS50850"/>
    </source>
</evidence>
<keyword evidence="2 5" id="KW-0812">Transmembrane</keyword>
<dbReference type="STRING" id="913774.A0A0C3C4R5"/>
<dbReference type="PANTHER" id="PTHR23502:SF160">
    <property type="entry name" value="MAJOR FACILITATOR SUPERFAMILY (MFS) PROFILE DOMAIN-CONTAINING PROTEIN-RELATED"/>
    <property type="match status" value="1"/>
</dbReference>
<dbReference type="PANTHER" id="PTHR23502">
    <property type="entry name" value="MAJOR FACILITATOR SUPERFAMILY"/>
    <property type="match status" value="1"/>
</dbReference>
<organism evidence="7 8">
    <name type="scientific">Oidiodendron maius (strain Zn)</name>
    <dbReference type="NCBI Taxonomy" id="913774"/>
    <lineage>
        <taxon>Eukaryota</taxon>
        <taxon>Fungi</taxon>
        <taxon>Dikarya</taxon>
        <taxon>Ascomycota</taxon>
        <taxon>Pezizomycotina</taxon>
        <taxon>Leotiomycetes</taxon>
        <taxon>Leotiomycetes incertae sedis</taxon>
        <taxon>Myxotrichaceae</taxon>
        <taxon>Oidiodendron</taxon>
    </lineage>
</organism>
<dbReference type="InParanoid" id="A0A0C3C4R5"/>
<keyword evidence="4 5" id="KW-0472">Membrane</keyword>
<evidence type="ECO:0000256" key="5">
    <source>
        <dbReference type="SAM" id="Phobius"/>
    </source>
</evidence>
<feature type="transmembrane region" description="Helical" evidence="5">
    <location>
        <begin position="415"/>
        <end position="434"/>
    </location>
</feature>
<feature type="transmembrane region" description="Helical" evidence="5">
    <location>
        <begin position="351"/>
        <end position="370"/>
    </location>
</feature>
<gene>
    <name evidence="7" type="ORF">OIDMADRAFT_46014</name>
</gene>
<dbReference type="OrthoDB" id="5215911at2759"/>